<reference evidence="3 4" key="1">
    <citation type="submission" date="2018-09" db="EMBL/GenBank/DDBJ databases">
        <title>Paracoccus onubensis nov. sp. a moderate halophilic bacterium isolated from Gruta de las Maravillas (Aracena, Spain).</title>
        <authorList>
            <person name="Jurado V."/>
            <person name="Gutierrez-Patricio S."/>
            <person name="Gonzalez-Pimentel J.L."/>
            <person name="Laiz L."/>
            <person name="Saiz-Jimenez C."/>
        </authorList>
    </citation>
    <scope>NUCLEOTIDE SEQUENCE [LARGE SCALE GENOMIC DNA]</scope>
    <source>
        <strain evidence="3 4">DSM 19484</strain>
    </source>
</reference>
<dbReference type="RefSeq" id="WP_119887063.1">
    <property type="nucleotide sequence ID" value="NZ_CP067169.1"/>
</dbReference>
<evidence type="ECO:0000313" key="4">
    <source>
        <dbReference type="Proteomes" id="UP000285530"/>
    </source>
</evidence>
<dbReference type="GO" id="GO:0006355">
    <property type="term" value="P:regulation of DNA-templated transcription"/>
    <property type="evidence" value="ECO:0007669"/>
    <property type="project" value="InterPro"/>
</dbReference>
<feature type="compositionally biased region" description="Pro residues" evidence="1">
    <location>
        <begin position="102"/>
        <end position="116"/>
    </location>
</feature>
<dbReference type="OrthoDB" id="9810140at2"/>
<feature type="domain" description="HTH merR-type" evidence="2">
    <location>
        <begin position="10"/>
        <end position="78"/>
    </location>
</feature>
<evidence type="ECO:0000256" key="1">
    <source>
        <dbReference type="SAM" id="MobiDB-lite"/>
    </source>
</evidence>
<dbReference type="GO" id="GO:0003677">
    <property type="term" value="F:DNA binding"/>
    <property type="evidence" value="ECO:0007669"/>
    <property type="project" value="InterPro"/>
</dbReference>
<dbReference type="Pfam" id="PF13411">
    <property type="entry name" value="MerR_1"/>
    <property type="match status" value="1"/>
</dbReference>
<evidence type="ECO:0000313" key="3">
    <source>
        <dbReference type="EMBL" id="RJL00309.1"/>
    </source>
</evidence>
<dbReference type="PROSITE" id="PS50937">
    <property type="entry name" value="HTH_MERR_2"/>
    <property type="match status" value="1"/>
</dbReference>
<feature type="compositionally biased region" description="Basic and acidic residues" evidence="1">
    <location>
        <begin position="92"/>
        <end position="101"/>
    </location>
</feature>
<dbReference type="AlphaFoldDB" id="A0A418ZSA1"/>
<dbReference type="EMBL" id="QZEV01000081">
    <property type="protein sequence ID" value="RJL00309.1"/>
    <property type="molecule type" value="Genomic_DNA"/>
</dbReference>
<proteinExistence type="predicted"/>
<dbReference type="InterPro" id="IPR009061">
    <property type="entry name" value="DNA-bd_dom_put_sf"/>
</dbReference>
<feature type="region of interest" description="Disordered" evidence="1">
    <location>
        <begin position="92"/>
        <end position="119"/>
    </location>
</feature>
<dbReference type="SUPFAM" id="SSF46955">
    <property type="entry name" value="Putative DNA-binding domain"/>
    <property type="match status" value="1"/>
</dbReference>
<evidence type="ECO:0000259" key="2">
    <source>
        <dbReference type="PROSITE" id="PS50937"/>
    </source>
</evidence>
<organism evidence="3 4">
    <name type="scientific">Paracoccus aestuarii</name>
    <dbReference type="NCBI Taxonomy" id="453842"/>
    <lineage>
        <taxon>Bacteria</taxon>
        <taxon>Pseudomonadati</taxon>
        <taxon>Pseudomonadota</taxon>
        <taxon>Alphaproteobacteria</taxon>
        <taxon>Rhodobacterales</taxon>
        <taxon>Paracoccaceae</taxon>
        <taxon>Paracoccus</taxon>
    </lineage>
</organism>
<comment type="caution">
    <text evidence="3">The sequence shown here is derived from an EMBL/GenBank/DDBJ whole genome shotgun (WGS) entry which is preliminary data.</text>
</comment>
<accession>A0A418ZSA1</accession>
<protein>
    <submittedName>
        <fullName evidence="3">MerR family transcriptional regulator</fullName>
    </submittedName>
</protein>
<dbReference type="Proteomes" id="UP000285530">
    <property type="component" value="Unassembled WGS sequence"/>
</dbReference>
<name>A0A418ZSA1_9RHOB</name>
<keyword evidence="4" id="KW-1185">Reference proteome</keyword>
<gene>
    <name evidence="3" type="ORF">D3P06_13605</name>
</gene>
<dbReference type="CDD" id="cd04765">
    <property type="entry name" value="HTH_MlrA-like_sg2"/>
    <property type="match status" value="1"/>
</dbReference>
<dbReference type="Gene3D" id="1.10.1660.10">
    <property type="match status" value="1"/>
</dbReference>
<sequence>MAKGAEAFRSIGETARMIGVAPHVLRYWETQFLALSPMKRPDGRRYYRPDDVTLAAGICALLRDDGMTIRGARKMIAADRGAAVRDRGARLLSGDRPDHAPPPEAPPFPGPAPESLPQPAAAEISARDWLGRLTGFARLLRGTQGGPAARPALLRLAHAMLDLP</sequence>
<dbReference type="SMART" id="SM00422">
    <property type="entry name" value="HTH_MERR"/>
    <property type="match status" value="1"/>
</dbReference>
<dbReference type="InterPro" id="IPR000551">
    <property type="entry name" value="MerR-type_HTH_dom"/>
</dbReference>